<feature type="transmembrane region" description="Helical" evidence="1">
    <location>
        <begin position="93"/>
        <end position="120"/>
    </location>
</feature>
<organism evidence="2 3">
    <name type="scientific">Aeromicrobium alkaliterrae</name>
    <dbReference type="NCBI Taxonomy" id="302168"/>
    <lineage>
        <taxon>Bacteria</taxon>
        <taxon>Bacillati</taxon>
        <taxon>Actinomycetota</taxon>
        <taxon>Actinomycetes</taxon>
        <taxon>Propionibacteriales</taxon>
        <taxon>Nocardioidaceae</taxon>
        <taxon>Aeromicrobium</taxon>
    </lineage>
</organism>
<sequence length="128" mass="13255">MTSPPPPPPPHPWAPPAPAWGQPWGPAWFPAAPLPQAPGATAGLVVGIVALAGGLVLMLPLVAAPIAWYLGASAHRRAEREPERWRPGSARTAMILGMVGSGFLAVGTLLAIVLSTLMWVSMSAPSPY</sequence>
<evidence type="ECO:0008006" key="4">
    <source>
        <dbReference type="Google" id="ProtNLM"/>
    </source>
</evidence>
<evidence type="ECO:0000313" key="2">
    <source>
        <dbReference type="EMBL" id="GAA1735519.1"/>
    </source>
</evidence>
<keyword evidence="1" id="KW-0472">Membrane</keyword>
<keyword evidence="1" id="KW-0812">Transmembrane</keyword>
<keyword evidence="1" id="KW-1133">Transmembrane helix</keyword>
<gene>
    <name evidence="2" type="ORF">GCM10009710_14930</name>
</gene>
<dbReference type="RefSeq" id="WP_344199497.1">
    <property type="nucleotide sequence ID" value="NZ_BAAAME010000003.1"/>
</dbReference>
<dbReference type="EMBL" id="BAAAME010000003">
    <property type="protein sequence ID" value="GAA1735519.1"/>
    <property type="molecule type" value="Genomic_DNA"/>
</dbReference>
<accession>A0ABN2JQE3</accession>
<evidence type="ECO:0000256" key="1">
    <source>
        <dbReference type="SAM" id="Phobius"/>
    </source>
</evidence>
<reference evidence="2 3" key="1">
    <citation type="journal article" date="2019" name="Int. J. Syst. Evol. Microbiol.">
        <title>The Global Catalogue of Microorganisms (GCM) 10K type strain sequencing project: providing services to taxonomists for standard genome sequencing and annotation.</title>
        <authorList>
            <consortium name="The Broad Institute Genomics Platform"/>
            <consortium name="The Broad Institute Genome Sequencing Center for Infectious Disease"/>
            <person name="Wu L."/>
            <person name="Ma J."/>
        </authorList>
    </citation>
    <scope>NUCLEOTIDE SEQUENCE [LARGE SCALE GENOMIC DNA]</scope>
    <source>
        <strain evidence="2 3">JCM 13518</strain>
    </source>
</reference>
<dbReference type="Proteomes" id="UP001501057">
    <property type="component" value="Unassembled WGS sequence"/>
</dbReference>
<keyword evidence="3" id="KW-1185">Reference proteome</keyword>
<evidence type="ECO:0000313" key="3">
    <source>
        <dbReference type="Proteomes" id="UP001501057"/>
    </source>
</evidence>
<proteinExistence type="predicted"/>
<protein>
    <recommendedName>
        <fullName evidence="4">DUF4190 domain-containing protein</fullName>
    </recommendedName>
</protein>
<feature type="transmembrane region" description="Helical" evidence="1">
    <location>
        <begin position="44"/>
        <end position="72"/>
    </location>
</feature>
<comment type="caution">
    <text evidence="2">The sequence shown here is derived from an EMBL/GenBank/DDBJ whole genome shotgun (WGS) entry which is preliminary data.</text>
</comment>
<name>A0ABN2JQE3_9ACTN</name>